<accession>A0A0B1T2T4</accession>
<dbReference type="AlphaFoldDB" id="A0A0B1T2T4"/>
<proteinExistence type="predicted"/>
<dbReference type="EMBL" id="KN553906">
    <property type="protein sequence ID" value="KHJ89670.1"/>
    <property type="molecule type" value="Genomic_DNA"/>
</dbReference>
<dbReference type="Proteomes" id="UP000053660">
    <property type="component" value="Unassembled WGS sequence"/>
</dbReference>
<keyword evidence="2" id="KW-1185">Reference proteome</keyword>
<protein>
    <submittedName>
        <fullName evidence="1">Uncharacterized protein</fullName>
    </submittedName>
</protein>
<reference evidence="1 2" key="1">
    <citation type="submission" date="2014-03" db="EMBL/GenBank/DDBJ databases">
        <title>Draft genome of the hookworm Oesophagostomum dentatum.</title>
        <authorList>
            <person name="Mitreva M."/>
        </authorList>
    </citation>
    <scope>NUCLEOTIDE SEQUENCE [LARGE SCALE GENOMIC DNA]</scope>
    <source>
        <strain evidence="1 2">OD-Hann</strain>
    </source>
</reference>
<evidence type="ECO:0000313" key="2">
    <source>
        <dbReference type="Proteomes" id="UP000053660"/>
    </source>
</evidence>
<sequence>MEDDGNYACESKHQRASQIVHVNKAEAQRSSSNPFLTLLSTFICTVVVQRIL</sequence>
<evidence type="ECO:0000313" key="1">
    <source>
        <dbReference type="EMBL" id="KHJ89670.1"/>
    </source>
</evidence>
<name>A0A0B1T2T4_OESDE</name>
<dbReference type="OrthoDB" id="190835at2759"/>
<gene>
    <name evidence="1" type="ORF">OESDEN_10500</name>
</gene>
<organism evidence="1 2">
    <name type="scientific">Oesophagostomum dentatum</name>
    <name type="common">Nodular worm</name>
    <dbReference type="NCBI Taxonomy" id="61180"/>
    <lineage>
        <taxon>Eukaryota</taxon>
        <taxon>Metazoa</taxon>
        <taxon>Ecdysozoa</taxon>
        <taxon>Nematoda</taxon>
        <taxon>Chromadorea</taxon>
        <taxon>Rhabditida</taxon>
        <taxon>Rhabditina</taxon>
        <taxon>Rhabditomorpha</taxon>
        <taxon>Strongyloidea</taxon>
        <taxon>Strongylidae</taxon>
        <taxon>Oesophagostomum</taxon>
    </lineage>
</organism>